<evidence type="ECO:0000313" key="3">
    <source>
        <dbReference type="EMBL" id="TVU24223.1"/>
    </source>
</evidence>
<feature type="non-terminal residue" evidence="3">
    <location>
        <position position="1"/>
    </location>
</feature>
<dbReference type="PANTHER" id="PTHR44586">
    <property type="entry name" value="F-BOX DOMAIN CONTAINING PROTEIN, EXPRESSED"/>
    <property type="match status" value="1"/>
</dbReference>
<accession>A0A5J9UKA2</accession>
<keyword evidence="4" id="KW-1185">Reference proteome</keyword>
<dbReference type="InterPro" id="IPR036047">
    <property type="entry name" value="F-box-like_dom_sf"/>
</dbReference>
<protein>
    <submittedName>
        <fullName evidence="3">Uncharacterized protein</fullName>
    </submittedName>
</protein>
<dbReference type="Pfam" id="PF03478">
    <property type="entry name" value="Beta-prop_KIB1-4"/>
    <property type="match status" value="1"/>
</dbReference>
<proteinExistence type="predicted"/>
<dbReference type="Gramene" id="TVU24223">
    <property type="protein sequence ID" value="TVU24223"/>
    <property type="gene ID" value="EJB05_26644"/>
</dbReference>
<dbReference type="PANTHER" id="PTHR44586:SF14">
    <property type="entry name" value="F-BOX DOMAIN CONTAINING PROTEIN, EXPRESSED"/>
    <property type="match status" value="1"/>
</dbReference>
<dbReference type="OrthoDB" id="626277at2759"/>
<organism evidence="3 4">
    <name type="scientific">Eragrostis curvula</name>
    <name type="common">weeping love grass</name>
    <dbReference type="NCBI Taxonomy" id="38414"/>
    <lineage>
        <taxon>Eukaryota</taxon>
        <taxon>Viridiplantae</taxon>
        <taxon>Streptophyta</taxon>
        <taxon>Embryophyta</taxon>
        <taxon>Tracheophyta</taxon>
        <taxon>Spermatophyta</taxon>
        <taxon>Magnoliopsida</taxon>
        <taxon>Liliopsida</taxon>
        <taxon>Poales</taxon>
        <taxon>Poaceae</taxon>
        <taxon>PACMAD clade</taxon>
        <taxon>Chloridoideae</taxon>
        <taxon>Eragrostideae</taxon>
        <taxon>Eragrostidinae</taxon>
        <taxon>Eragrostis</taxon>
    </lineage>
</organism>
<evidence type="ECO:0000313" key="4">
    <source>
        <dbReference type="Proteomes" id="UP000324897"/>
    </source>
</evidence>
<dbReference type="InterPro" id="IPR001810">
    <property type="entry name" value="F-box_dom"/>
</dbReference>
<dbReference type="InterPro" id="IPR005174">
    <property type="entry name" value="KIB1-4_b-propeller"/>
</dbReference>
<name>A0A5J9UKA2_9POAL</name>
<comment type="caution">
    <text evidence="3">The sequence shown here is derived from an EMBL/GenBank/DDBJ whole genome shotgun (WGS) entry which is preliminary data.</text>
</comment>
<dbReference type="Gene3D" id="1.20.1280.50">
    <property type="match status" value="1"/>
</dbReference>
<gene>
    <name evidence="3" type="ORF">EJB05_26644</name>
</gene>
<feature type="domain" description="F-box" evidence="1">
    <location>
        <begin position="9"/>
        <end position="41"/>
    </location>
</feature>
<sequence length="393" mass="44257">MEDPAVCDWSGLPVDVLAGVLALLEIPDIFSSGAVCRSWNEAYLAVRRRGLFSRRQQSPCLLYFSIDHGPDVATLHRLITGSRPYHVALSPADGDDDATTSFVHPRHVVGCSHGWLVAADLRCELHLENPVTRRRVAMPPANTLVVFNPRLDWSSPKTMDDVRRSLYVRAILSSDPGDSSCTVLLINQTENYLSFARPGDPSWTMIQEDIDCQTYHDCMYDATDCMFYAVRSSGEVHAIFLNAPDPVVSSIFPPISCKKSINCTKYIARAPWGDLLQIWRKYGYTNGRKRTYELTVYKVDMVEEKLHEINELQGNALFIGFNESFFVAAKDFPGLAPNCVYLAHDRARNSHKSTLQEVVVFDIQDGSFRDFMPAPNAWLKLPPPIWIRPSNTL</sequence>
<evidence type="ECO:0000259" key="1">
    <source>
        <dbReference type="Pfam" id="PF00646"/>
    </source>
</evidence>
<reference evidence="3 4" key="1">
    <citation type="journal article" date="2019" name="Sci. Rep.">
        <title>A high-quality genome of Eragrostis curvula grass provides insights into Poaceae evolution and supports new strategies to enhance forage quality.</title>
        <authorList>
            <person name="Carballo J."/>
            <person name="Santos B.A.C.M."/>
            <person name="Zappacosta D."/>
            <person name="Garbus I."/>
            <person name="Selva J.P."/>
            <person name="Gallo C.A."/>
            <person name="Diaz A."/>
            <person name="Albertini E."/>
            <person name="Caccamo M."/>
            <person name="Echenique V."/>
        </authorList>
    </citation>
    <scope>NUCLEOTIDE SEQUENCE [LARGE SCALE GENOMIC DNA]</scope>
    <source>
        <strain evidence="4">cv. Victoria</strain>
        <tissue evidence="3">Leaf</tissue>
    </source>
</reference>
<feature type="domain" description="KIB1-4 beta-propeller" evidence="2">
    <location>
        <begin position="103"/>
        <end position="354"/>
    </location>
</feature>
<dbReference type="AlphaFoldDB" id="A0A5J9UKA2"/>
<dbReference type="Pfam" id="PF00646">
    <property type="entry name" value="F-box"/>
    <property type="match status" value="1"/>
</dbReference>
<dbReference type="Proteomes" id="UP000324897">
    <property type="component" value="Chromosome 2"/>
</dbReference>
<dbReference type="SUPFAM" id="SSF81383">
    <property type="entry name" value="F-box domain"/>
    <property type="match status" value="1"/>
</dbReference>
<dbReference type="EMBL" id="RWGY01000013">
    <property type="protein sequence ID" value="TVU24223.1"/>
    <property type="molecule type" value="Genomic_DNA"/>
</dbReference>
<evidence type="ECO:0000259" key="2">
    <source>
        <dbReference type="Pfam" id="PF03478"/>
    </source>
</evidence>